<dbReference type="EMBL" id="KQ438201">
    <property type="protein sequence ID" value="KOX67262.1"/>
    <property type="molecule type" value="Genomic_DNA"/>
</dbReference>
<dbReference type="OrthoDB" id="429813at2759"/>
<gene>
    <name evidence="2" type="ORF">WN51_00034</name>
</gene>
<feature type="transmembrane region" description="Helical" evidence="1">
    <location>
        <begin position="39"/>
        <end position="60"/>
    </location>
</feature>
<proteinExistence type="predicted"/>
<name>A0A0N0BBD2_9HYME</name>
<evidence type="ECO:0000313" key="2">
    <source>
        <dbReference type="EMBL" id="KOX67262.1"/>
    </source>
</evidence>
<organism evidence="2 3">
    <name type="scientific">Melipona quadrifasciata</name>
    <dbReference type="NCBI Taxonomy" id="166423"/>
    <lineage>
        <taxon>Eukaryota</taxon>
        <taxon>Metazoa</taxon>
        <taxon>Ecdysozoa</taxon>
        <taxon>Arthropoda</taxon>
        <taxon>Hexapoda</taxon>
        <taxon>Insecta</taxon>
        <taxon>Pterygota</taxon>
        <taxon>Neoptera</taxon>
        <taxon>Endopterygota</taxon>
        <taxon>Hymenoptera</taxon>
        <taxon>Apocrita</taxon>
        <taxon>Aculeata</taxon>
        <taxon>Apoidea</taxon>
        <taxon>Anthophila</taxon>
        <taxon>Apidae</taxon>
        <taxon>Melipona</taxon>
    </lineage>
</organism>
<sequence>MSHFSRYNQMRDIVVQCSRETPMNNIIWFPFCIMAPNQYSYNVLNIFLHILPAFFMDIFLKLSGRKSM</sequence>
<evidence type="ECO:0000313" key="3">
    <source>
        <dbReference type="Proteomes" id="UP000053105"/>
    </source>
</evidence>
<keyword evidence="1" id="KW-0472">Membrane</keyword>
<dbReference type="STRING" id="166423.A0A0N0BBD2"/>
<keyword evidence="1" id="KW-1133">Transmembrane helix</keyword>
<dbReference type="Proteomes" id="UP000053105">
    <property type="component" value="Unassembled WGS sequence"/>
</dbReference>
<keyword evidence="3" id="KW-1185">Reference proteome</keyword>
<protein>
    <submittedName>
        <fullName evidence="2">Uncharacterized protein</fullName>
    </submittedName>
</protein>
<reference evidence="2 3" key="1">
    <citation type="submission" date="2015-07" db="EMBL/GenBank/DDBJ databases">
        <title>The genome of Melipona quadrifasciata.</title>
        <authorList>
            <person name="Pan H."/>
            <person name="Kapheim K."/>
        </authorList>
    </citation>
    <scope>NUCLEOTIDE SEQUENCE [LARGE SCALE GENOMIC DNA]</scope>
    <source>
        <strain evidence="2">0111107301</strain>
        <tissue evidence="2">Whole body</tissue>
    </source>
</reference>
<evidence type="ECO:0000256" key="1">
    <source>
        <dbReference type="SAM" id="Phobius"/>
    </source>
</evidence>
<keyword evidence="1" id="KW-0812">Transmembrane</keyword>
<dbReference type="AlphaFoldDB" id="A0A0N0BBD2"/>
<accession>A0A0N0BBD2</accession>